<dbReference type="Pfam" id="PF00002">
    <property type="entry name" value="7tm_2"/>
    <property type="match status" value="1"/>
</dbReference>
<dbReference type="InterPro" id="IPR006155">
    <property type="entry name" value="Josephin"/>
</dbReference>
<keyword evidence="26" id="KW-1185">Reference proteome</keyword>
<keyword evidence="16" id="KW-0804">Transcription</keyword>
<evidence type="ECO:0000256" key="10">
    <source>
        <dbReference type="ARBA" id="ARBA00022801"/>
    </source>
</evidence>
<feature type="active site" description="Proton acceptor" evidence="18">
    <location>
        <position position="1283"/>
    </location>
</feature>
<feature type="transmembrane region" description="Helical" evidence="21">
    <location>
        <begin position="413"/>
        <end position="435"/>
    </location>
</feature>
<evidence type="ECO:0000256" key="4">
    <source>
        <dbReference type="ARBA" id="ARBA00008979"/>
    </source>
</evidence>
<dbReference type="SMART" id="SM01246">
    <property type="entry name" value="Josephin"/>
    <property type="match status" value="2"/>
</dbReference>
<evidence type="ECO:0000256" key="20">
    <source>
        <dbReference type="SAM" id="MobiDB-lite"/>
    </source>
</evidence>
<evidence type="ECO:0000256" key="6">
    <source>
        <dbReference type="ARBA" id="ARBA00022670"/>
    </source>
</evidence>
<dbReference type="EC" id="3.4.19.12" evidence="5"/>
<protein>
    <recommendedName>
        <fullName evidence="5">ubiquitinyl hydrolase 1</fullName>
        <ecNumber evidence="5">3.4.19.12</ecNumber>
    </recommendedName>
</protein>
<dbReference type="SMART" id="SM00726">
    <property type="entry name" value="UIM"/>
    <property type="match status" value="5"/>
</dbReference>
<evidence type="ECO:0000256" key="14">
    <source>
        <dbReference type="ARBA" id="ARBA00023040"/>
    </source>
</evidence>
<dbReference type="PANTHER" id="PTHR14159">
    <property type="entry name" value="ATAXIN-3-RELATED"/>
    <property type="match status" value="1"/>
</dbReference>
<dbReference type="GO" id="GO:0004843">
    <property type="term" value="F:cysteine-type deubiquitinase activity"/>
    <property type="evidence" value="ECO:0007669"/>
    <property type="project" value="UniProtKB-EC"/>
</dbReference>
<keyword evidence="11" id="KW-0788">Thiol protease</keyword>
<keyword evidence="10 19" id="KW-0378">Hydrolase</keyword>
<dbReference type="GO" id="GO:0007166">
    <property type="term" value="P:cell surface receptor signaling pathway"/>
    <property type="evidence" value="ECO:0007669"/>
    <property type="project" value="InterPro"/>
</dbReference>
<keyword evidence="17" id="KW-0539">Nucleus</keyword>
<dbReference type="FunFam" id="3.90.70.40:FF:000005">
    <property type="entry name" value="Ataxin 3"/>
    <property type="match status" value="1"/>
</dbReference>
<feature type="region of interest" description="Disordered" evidence="20">
    <location>
        <begin position="1437"/>
        <end position="1474"/>
    </location>
</feature>
<feature type="active site" evidence="19">
    <location>
        <position position="1176"/>
    </location>
</feature>
<keyword evidence="7 21" id="KW-0812">Transmembrane</keyword>
<evidence type="ECO:0000256" key="13">
    <source>
        <dbReference type="ARBA" id="ARBA00023015"/>
    </source>
</evidence>
<dbReference type="InterPro" id="IPR000832">
    <property type="entry name" value="GPCR_2_secretin-like"/>
</dbReference>
<feature type="transmembrane region" description="Helical" evidence="21">
    <location>
        <begin position="447"/>
        <end position="467"/>
    </location>
</feature>
<evidence type="ECO:0000256" key="11">
    <source>
        <dbReference type="ARBA" id="ARBA00022807"/>
    </source>
</evidence>
<evidence type="ECO:0000256" key="16">
    <source>
        <dbReference type="ARBA" id="ARBA00023163"/>
    </source>
</evidence>
<feature type="compositionally biased region" description="Basic and acidic residues" evidence="20">
    <location>
        <begin position="1453"/>
        <end position="1462"/>
    </location>
</feature>
<dbReference type="InterPro" id="IPR036272">
    <property type="entry name" value="Methuselah_N_sf"/>
</dbReference>
<comment type="caution">
    <text evidence="19">Lacks conserved residue(s) required for the propagation of feature annotation.</text>
</comment>
<dbReference type="InterPro" id="IPR033865">
    <property type="entry name" value="Ataxin-3"/>
</dbReference>
<dbReference type="SUPFAM" id="SSF63877">
    <property type="entry name" value="Methuselah ectodomain"/>
    <property type="match status" value="1"/>
</dbReference>
<dbReference type="PROSITE" id="PS50261">
    <property type="entry name" value="G_PROTEIN_RECEP_F2_4"/>
    <property type="match status" value="1"/>
</dbReference>
<dbReference type="Gene3D" id="1.10.287.10">
    <property type="entry name" value="S15/NS1, RNA-binding"/>
    <property type="match status" value="2"/>
</dbReference>
<feature type="region of interest" description="Disordered" evidence="20">
    <location>
        <begin position="676"/>
        <end position="706"/>
    </location>
</feature>
<feature type="transmembrane region" description="Helical" evidence="21">
    <location>
        <begin position="586"/>
        <end position="607"/>
    </location>
</feature>
<accession>A0A7R9A012</accession>
<keyword evidence="14" id="KW-0297">G-protein coupled receptor</keyword>
<dbReference type="Pfam" id="PF22945">
    <property type="entry name" value="LEM-3_GIY-YIG"/>
    <property type="match status" value="1"/>
</dbReference>
<dbReference type="InterPro" id="IPR023311">
    <property type="entry name" value="Methusela_ecto_dom_2"/>
</dbReference>
<keyword evidence="8 22" id="KW-0732">Signal</keyword>
<dbReference type="InterPro" id="IPR003903">
    <property type="entry name" value="UIM_dom"/>
</dbReference>
<dbReference type="GO" id="GO:0004930">
    <property type="term" value="F:G protein-coupled receptor activity"/>
    <property type="evidence" value="ECO:0007669"/>
    <property type="project" value="UniProtKB-KW"/>
</dbReference>
<evidence type="ECO:0000313" key="25">
    <source>
        <dbReference type="EMBL" id="CAD7240865.1"/>
    </source>
</evidence>
<gene>
    <name evidence="25" type="ORF">DSTB1V02_LOCUS870</name>
</gene>
<comment type="similarity">
    <text evidence="4">Belongs to the G-protein coupled receptor 2 family. Mth subfamily.</text>
</comment>
<keyword evidence="13" id="KW-0805">Transcription regulation</keyword>
<reference evidence="25" key="1">
    <citation type="submission" date="2020-11" db="EMBL/GenBank/DDBJ databases">
        <authorList>
            <person name="Tran Van P."/>
        </authorList>
    </citation>
    <scope>NUCLEOTIDE SEQUENCE</scope>
</reference>
<dbReference type="GO" id="GO:0005634">
    <property type="term" value="C:nucleus"/>
    <property type="evidence" value="ECO:0007669"/>
    <property type="project" value="UniProtKB-SubCell"/>
</dbReference>
<dbReference type="Gene3D" id="3.90.70.40">
    <property type="match status" value="2"/>
</dbReference>
<feature type="active site" description="Nucleophile" evidence="18">
    <location>
        <position position="1176"/>
    </location>
</feature>
<keyword evidence="14" id="KW-0675">Receptor</keyword>
<evidence type="ECO:0000256" key="22">
    <source>
        <dbReference type="SAM" id="SignalP"/>
    </source>
</evidence>
<evidence type="ECO:0000259" key="24">
    <source>
        <dbReference type="PROSITE" id="PS50957"/>
    </source>
</evidence>
<feature type="active site" evidence="18 19">
    <location>
        <position position="1298"/>
    </location>
</feature>
<keyword evidence="6" id="KW-0645">Protease</keyword>
<feature type="signal peptide" evidence="22">
    <location>
        <begin position="1"/>
        <end position="22"/>
    </location>
</feature>
<evidence type="ECO:0000256" key="9">
    <source>
        <dbReference type="ARBA" id="ARBA00022786"/>
    </source>
</evidence>
<comment type="catalytic activity">
    <reaction evidence="1">
        <text>Thiol-dependent hydrolysis of ester, thioester, amide, peptide and isopeptide bonds formed by the C-terminal Gly of ubiquitin (a 76-residue protein attached to proteins as an intracellular targeting signal).</text>
        <dbReference type="EC" id="3.4.19.12"/>
    </reaction>
</comment>
<keyword evidence="14" id="KW-0807">Transducer</keyword>
<keyword evidence="15 21" id="KW-0472">Membrane</keyword>
<dbReference type="PRINTS" id="PR01233">
    <property type="entry name" value="JOSEPHIN"/>
</dbReference>
<feature type="domain" description="G-protein coupled receptors family 2 profile 2" evidence="23">
    <location>
        <begin position="374"/>
        <end position="636"/>
    </location>
</feature>
<dbReference type="CDD" id="cd15039">
    <property type="entry name" value="7tmB3_Methuselah-like"/>
    <property type="match status" value="1"/>
</dbReference>
<feature type="compositionally biased region" description="Basic and acidic residues" evidence="20">
    <location>
        <begin position="1401"/>
        <end position="1414"/>
    </location>
</feature>
<feature type="transmembrane region" description="Helical" evidence="21">
    <location>
        <begin position="380"/>
        <end position="401"/>
    </location>
</feature>
<dbReference type="OrthoDB" id="10063692at2759"/>
<dbReference type="GO" id="GO:0016579">
    <property type="term" value="P:protein deubiquitination"/>
    <property type="evidence" value="ECO:0007669"/>
    <property type="project" value="InterPro"/>
</dbReference>
<name>A0A7R9A012_9CRUS</name>
<evidence type="ECO:0000256" key="1">
    <source>
        <dbReference type="ARBA" id="ARBA00000707"/>
    </source>
</evidence>
<feature type="compositionally biased region" description="Polar residues" evidence="20">
    <location>
        <begin position="1437"/>
        <end position="1448"/>
    </location>
</feature>
<evidence type="ECO:0000256" key="19">
    <source>
        <dbReference type="PROSITE-ProRule" id="PRU00331"/>
    </source>
</evidence>
<dbReference type="PANTHER" id="PTHR14159:SF0">
    <property type="entry name" value="ATAXIN-3-RELATED"/>
    <property type="match status" value="1"/>
</dbReference>
<dbReference type="CDD" id="cd10454">
    <property type="entry name" value="GIY-YIG_COG3680_Meta"/>
    <property type="match status" value="1"/>
</dbReference>
<dbReference type="EMBL" id="LR899587">
    <property type="protein sequence ID" value="CAD7240865.1"/>
    <property type="molecule type" value="Genomic_DNA"/>
</dbReference>
<evidence type="ECO:0000256" key="17">
    <source>
        <dbReference type="ARBA" id="ARBA00023242"/>
    </source>
</evidence>
<feature type="compositionally biased region" description="Basic and acidic residues" evidence="20">
    <location>
        <begin position="680"/>
        <end position="700"/>
    </location>
</feature>
<dbReference type="Proteomes" id="UP000677054">
    <property type="component" value="Unassembled WGS sequence"/>
</dbReference>
<organism evidence="25">
    <name type="scientific">Darwinula stevensoni</name>
    <dbReference type="NCBI Taxonomy" id="69355"/>
    <lineage>
        <taxon>Eukaryota</taxon>
        <taxon>Metazoa</taxon>
        <taxon>Ecdysozoa</taxon>
        <taxon>Arthropoda</taxon>
        <taxon>Crustacea</taxon>
        <taxon>Oligostraca</taxon>
        <taxon>Ostracoda</taxon>
        <taxon>Podocopa</taxon>
        <taxon>Podocopida</taxon>
        <taxon>Darwinulocopina</taxon>
        <taxon>Darwinuloidea</taxon>
        <taxon>Darwinulidae</taxon>
        <taxon>Darwinula</taxon>
    </lineage>
</organism>
<feature type="chain" id="PRO_5036209576" description="ubiquitinyl hydrolase 1" evidence="22">
    <location>
        <begin position="23"/>
        <end position="1474"/>
    </location>
</feature>
<feature type="transmembrane region" description="Helical" evidence="21">
    <location>
        <begin position="488"/>
        <end position="509"/>
    </location>
</feature>
<dbReference type="PROSITE" id="PS50957">
    <property type="entry name" value="JOSEPHIN"/>
    <property type="match status" value="2"/>
</dbReference>
<dbReference type="Gene3D" id="2.170.180.11">
    <property type="entry name" value="Methuselah ectodomain, domain 2"/>
    <property type="match status" value="1"/>
</dbReference>
<dbReference type="InterPro" id="IPR017981">
    <property type="entry name" value="GPCR_2-like_7TM"/>
</dbReference>
<feature type="active site" evidence="19">
    <location>
        <position position="1283"/>
    </location>
</feature>
<dbReference type="Pfam" id="PF02099">
    <property type="entry name" value="Josephin"/>
    <property type="match status" value="2"/>
</dbReference>
<dbReference type="Gene3D" id="1.20.1070.10">
    <property type="entry name" value="Rhodopsin 7-helix transmembrane proteins"/>
    <property type="match status" value="1"/>
</dbReference>
<dbReference type="GO" id="GO:0016020">
    <property type="term" value="C:membrane"/>
    <property type="evidence" value="ECO:0007669"/>
    <property type="project" value="UniProtKB-SubCell"/>
</dbReference>
<evidence type="ECO:0000256" key="2">
    <source>
        <dbReference type="ARBA" id="ARBA00004123"/>
    </source>
</evidence>
<sequence>MRMKVVLCVTSALFLILHACCASNETSDEVKECCPDQVQYGVYDRETGAIRCESVNGTSTNPSLSECSSKMELVPFDQTDRNLSTIPFCQGKFHAGSWDGSNGTFIQGYLFCLSEAEREKTDSRILIRKCCPLGEGYSRVWEKCLPLPFDWTFPVFDPETEEIRTSLPSEYRLRIDDLTSISCHKYFFPLDTDHDFVSLENGELYSRAANSTYSNEQFCLDYDMMDESKVIQARICHPIEKKMRECEGKACVQKCCPENDFVYLHGGRIRCRPAGRRWDPRNYSRSDLGLNRSEKEIRVIAGLPMCVRLPSIYMYLMPNSSRNPDDDFSLMQTTGLILKGYRNFVVDVPRYCIDDTGNSSETLEPIAVVCYPDFHEIFRVAFSLILATAVVLLVTFIFGLFSHERKSLTGKISLFYVGCLVISSSAECMSLVASFDLYFLCLVYDLVLIYASLAAFCWLNVMGFHVWRNFSVPISGLPEQERRNLLHYCLYAFGLPALLVAIVFSVGFAPGIVPPFIQSGEYIKIAGFCMIIPVYPALKWCFYGLMASLLVINAVFFALTSRYLIQHSRNTAYLARSREQKLQFWLYVKLFVLMGGTWLIAIIGHFTMQNLEFAYVTYALTGLQGFFVFLIFVCKKETTKCLKTKGNDCLSRERKEVPFGKNPRCGERGRVRCDGAMAEKQQDENSRARIGDQRSSDPKEKRKTTGAVGEMSALHCLNSLLQGEYHTTDDLAVLAQRTTDSASESEEFRGFVSDPLGYDSGQNSILVMSKALELWNLTLIPFSSDCSKAVAAREYPMAPTAYICICHHDWFAIRKLGYQWFNLNSMLSEPEMLSETHLSLLLAQLEADEYSAAFIVDGFLPQCEADDILRITPAVQATKQKLNSQPENIGGDWDGNNREEDPELRQALEASMDETLEEQFHEQLTAALALSRNMVGGRSQPEECTSALGYSAELSEALQDVSKLDEAVLSCWEAEMVDQFQCPKREEKWREGVAKSAFTYLLLDPRLTQNLPARTDLCETEKLRIFVSSVFYIGKGKQNRPYHHLYQALRTTRSQHQEPLKAKRIQEIWGSEQGVVLLQVFHSVIPVEAYSREAAMIDAIAKENVRIYFTTKRDSKTQAASGMVTPGRRVPASDRDASDIPLRLEARPSVPHPPAALAFPSFPFFISFPQQQGQLCAQHCLNALLQGEYFTAVDLAALAEQMDIAEQQRMAESGLESEEFRRFMSEPSGNMDDSGYFSVQVISSALQLWELVLIPFNSGHDKAIVARSDPTTATAYICNYRNHWFAIRKLGYQWFNLNSMLTGPELLSDTHLSIFLAQLAAEGYSIFIVDGFLPQSEADDLLRITPAVQTVKPKLISQPDKDGDAEEDDLELRRALKASMEDQLEEEYHEQLAAALDLSKNMKGEGSEPNEGEHNGAGGDEDEDALFQRAYQLSLSCVNNEEGSQVPTPSAAEIRERRRAFLDKVSSTGTKEAM</sequence>
<feature type="domain" description="Josephin" evidence="24">
    <location>
        <begin position="699"/>
        <end position="871"/>
    </location>
</feature>
<evidence type="ECO:0000256" key="18">
    <source>
        <dbReference type="PIRSR" id="PIRSR633865-1"/>
    </source>
</evidence>
<evidence type="ECO:0000313" key="26">
    <source>
        <dbReference type="Proteomes" id="UP000677054"/>
    </source>
</evidence>
<evidence type="ECO:0000256" key="3">
    <source>
        <dbReference type="ARBA" id="ARBA00004141"/>
    </source>
</evidence>
<evidence type="ECO:0000256" key="12">
    <source>
        <dbReference type="ARBA" id="ARBA00022989"/>
    </source>
</evidence>
<evidence type="ECO:0000256" key="5">
    <source>
        <dbReference type="ARBA" id="ARBA00012759"/>
    </source>
</evidence>
<feature type="compositionally biased region" description="Polar residues" evidence="20">
    <location>
        <begin position="1465"/>
        <end position="1474"/>
    </location>
</feature>
<evidence type="ECO:0000256" key="7">
    <source>
        <dbReference type="ARBA" id="ARBA00022692"/>
    </source>
</evidence>
<feature type="region of interest" description="Disordered" evidence="20">
    <location>
        <begin position="1401"/>
        <end position="1421"/>
    </location>
</feature>
<feature type="domain" description="Josephin" evidence="24">
    <location>
        <begin position="1163"/>
        <end position="1344"/>
    </location>
</feature>
<evidence type="ECO:0000256" key="8">
    <source>
        <dbReference type="ARBA" id="ARBA00022729"/>
    </source>
</evidence>
<dbReference type="GO" id="GO:0006508">
    <property type="term" value="P:proteolysis"/>
    <property type="evidence" value="ECO:0007669"/>
    <property type="project" value="UniProtKB-KW"/>
</dbReference>
<evidence type="ECO:0000259" key="23">
    <source>
        <dbReference type="PROSITE" id="PS50261"/>
    </source>
</evidence>
<proteinExistence type="inferred from homology"/>
<evidence type="ECO:0000256" key="15">
    <source>
        <dbReference type="ARBA" id="ARBA00023136"/>
    </source>
</evidence>
<evidence type="ECO:0000256" key="21">
    <source>
        <dbReference type="SAM" id="Phobius"/>
    </source>
</evidence>
<keyword evidence="9" id="KW-0833">Ubl conjugation pathway</keyword>
<comment type="subcellular location">
    <subcellularLocation>
        <location evidence="3">Membrane</location>
        <topology evidence="3">Multi-pass membrane protein</topology>
    </subcellularLocation>
    <subcellularLocation>
        <location evidence="2">Nucleus</location>
    </subcellularLocation>
</comment>
<keyword evidence="12 21" id="KW-1133">Transmembrane helix</keyword>
<dbReference type="EMBL" id="CAJPEV010000070">
    <property type="protein sequence ID" value="CAG0880036.1"/>
    <property type="molecule type" value="Genomic_DNA"/>
</dbReference>
<feature type="transmembrane region" description="Helical" evidence="21">
    <location>
        <begin position="542"/>
        <end position="565"/>
    </location>
</feature>